<name>A0A8K0TN89_9PEZI</name>
<evidence type="ECO:0000313" key="2">
    <source>
        <dbReference type="Proteomes" id="UP000813385"/>
    </source>
</evidence>
<dbReference type="Proteomes" id="UP000813385">
    <property type="component" value="Unassembled WGS sequence"/>
</dbReference>
<proteinExistence type="predicted"/>
<organism evidence="1 2">
    <name type="scientific">Plectosphaerella cucumerina</name>
    <dbReference type="NCBI Taxonomy" id="40658"/>
    <lineage>
        <taxon>Eukaryota</taxon>
        <taxon>Fungi</taxon>
        <taxon>Dikarya</taxon>
        <taxon>Ascomycota</taxon>
        <taxon>Pezizomycotina</taxon>
        <taxon>Sordariomycetes</taxon>
        <taxon>Hypocreomycetidae</taxon>
        <taxon>Glomerellales</taxon>
        <taxon>Plectosphaerellaceae</taxon>
        <taxon>Plectosphaerella</taxon>
    </lineage>
</organism>
<accession>A0A8K0TN89</accession>
<reference evidence="1" key="1">
    <citation type="journal article" date="2021" name="Nat. Commun.">
        <title>Genetic determinants of endophytism in the Arabidopsis root mycobiome.</title>
        <authorList>
            <person name="Mesny F."/>
            <person name="Miyauchi S."/>
            <person name="Thiergart T."/>
            <person name="Pickel B."/>
            <person name="Atanasova L."/>
            <person name="Karlsson M."/>
            <person name="Huettel B."/>
            <person name="Barry K.W."/>
            <person name="Haridas S."/>
            <person name="Chen C."/>
            <person name="Bauer D."/>
            <person name="Andreopoulos W."/>
            <person name="Pangilinan J."/>
            <person name="LaButti K."/>
            <person name="Riley R."/>
            <person name="Lipzen A."/>
            <person name="Clum A."/>
            <person name="Drula E."/>
            <person name="Henrissat B."/>
            <person name="Kohler A."/>
            <person name="Grigoriev I.V."/>
            <person name="Martin F.M."/>
            <person name="Hacquard S."/>
        </authorList>
    </citation>
    <scope>NUCLEOTIDE SEQUENCE</scope>
    <source>
        <strain evidence="1">MPI-CAGE-AT-0016</strain>
    </source>
</reference>
<keyword evidence="2" id="KW-1185">Reference proteome</keyword>
<protein>
    <submittedName>
        <fullName evidence="1">Uncharacterized protein</fullName>
    </submittedName>
</protein>
<comment type="caution">
    <text evidence="1">The sequence shown here is derived from an EMBL/GenBank/DDBJ whole genome shotgun (WGS) entry which is preliminary data.</text>
</comment>
<dbReference type="AlphaFoldDB" id="A0A8K0TN89"/>
<dbReference type="EMBL" id="JAGPXD010000001">
    <property type="protein sequence ID" value="KAH7375383.1"/>
    <property type="molecule type" value="Genomic_DNA"/>
</dbReference>
<evidence type="ECO:0000313" key="1">
    <source>
        <dbReference type="EMBL" id="KAH7375383.1"/>
    </source>
</evidence>
<gene>
    <name evidence="1" type="ORF">B0T11DRAFT_293081</name>
</gene>
<sequence>MEPALMLSILCPLMVRTPSGYLFVYSTCRVLAASLFTAQGKGEEEEGAHLEEPGLLSGVSGTTIPKSRRSELFSPPFSFNPLRRVRPRNCYTDLAASSPRPTVDSIFLSIRRHIPPVNPKEGAGNYWHWPLVNGTRSHLENPAGGAMDRGQGAKADALVWSGLWYEMR</sequence>